<feature type="compositionally biased region" description="Polar residues" evidence="1">
    <location>
        <begin position="169"/>
        <end position="185"/>
    </location>
</feature>
<evidence type="ECO:0000313" key="3">
    <source>
        <dbReference type="EMBL" id="TPX49080.1"/>
    </source>
</evidence>
<evidence type="ECO:0000313" key="4">
    <source>
        <dbReference type="EMBL" id="TPX51962.1"/>
    </source>
</evidence>
<dbReference type="VEuPathDB" id="FungiDB:SeMB42_g01730"/>
<dbReference type="EMBL" id="QEAM01000040">
    <property type="protein sequence ID" value="TPX49080.1"/>
    <property type="molecule type" value="Genomic_DNA"/>
</dbReference>
<reference evidence="5 6" key="1">
    <citation type="journal article" date="2019" name="Sci. Rep.">
        <title>Comparative genomics of chytrid fungi reveal insights into the obligate biotrophic and pathogenic lifestyle of Synchytrium endobioticum.</title>
        <authorList>
            <person name="van de Vossenberg B.T.L.H."/>
            <person name="Warris S."/>
            <person name="Nguyen H.D.T."/>
            <person name="van Gent-Pelzer M.P.E."/>
            <person name="Joly D.L."/>
            <person name="van de Geest H.C."/>
            <person name="Bonants P.J.M."/>
            <person name="Smith D.S."/>
            <person name="Levesque C.A."/>
            <person name="van der Lee T.A.J."/>
        </authorList>
    </citation>
    <scope>NUCLEOTIDE SEQUENCE [LARGE SCALE GENOMIC DNA]</scope>
    <source>
        <strain evidence="3 6">LEV6574</strain>
        <strain evidence="4 5">MB42</strain>
    </source>
</reference>
<feature type="region of interest" description="Disordered" evidence="1">
    <location>
        <begin position="145"/>
        <end position="198"/>
    </location>
</feature>
<evidence type="ECO:0000313" key="6">
    <source>
        <dbReference type="Proteomes" id="UP000320475"/>
    </source>
</evidence>
<feature type="signal peptide" evidence="2">
    <location>
        <begin position="1"/>
        <end position="17"/>
    </location>
</feature>
<evidence type="ECO:0000256" key="2">
    <source>
        <dbReference type="SAM" id="SignalP"/>
    </source>
</evidence>
<feature type="chain" id="PRO_5033463835" evidence="2">
    <location>
        <begin position="18"/>
        <end position="198"/>
    </location>
</feature>
<evidence type="ECO:0000256" key="1">
    <source>
        <dbReference type="SAM" id="MobiDB-lite"/>
    </source>
</evidence>
<dbReference type="Proteomes" id="UP000317494">
    <property type="component" value="Unassembled WGS sequence"/>
</dbReference>
<feature type="compositionally biased region" description="Basic and acidic residues" evidence="1">
    <location>
        <begin position="145"/>
        <end position="163"/>
    </location>
</feature>
<proteinExistence type="predicted"/>
<keyword evidence="5" id="KW-1185">Reference proteome</keyword>
<keyword evidence="2" id="KW-0732">Signal</keyword>
<dbReference type="AlphaFoldDB" id="A0A507DDZ2"/>
<organism evidence="3 6">
    <name type="scientific">Synchytrium endobioticum</name>
    <dbReference type="NCBI Taxonomy" id="286115"/>
    <lineage>
        <taxon>Eukaryota</taxon>
        <taxon>Fungi</taxon>
        <taxon>Fungi incertae sedis</taxon>
        <taxon>Chytridiomycota</taxon>
        <taxon>Chytridiomycota incertae sedis</taxon>
        <taxon>Chytridiomycetes</taxon>
        <taxon>Synchytriales</taxon>
        <taxon>Synchytriaceae</taxon>
        <taxon>Synchytrium</taxon>
    </lineage>
</organism>
<dbReference type="EMBL" id="QEAN01000047">
    <property type="protein sequence ID" value="TPX51962.1"/>
    <property type="molecule type" value="Genomic_DNA"/>
</dbReference>
<protein>
    <submittedName>
        <fullName evidence="3">Uncharacterized protein</fullName>
    </submittedName>
</protein>
<gene>
    <name evidence="3" type="ORF">SeLEV6574_g01674</name>
    <name evidence="4" type="ORF">SeMB42_g01730</name>
</gene>
<sequence>MYMKAVFILLLGSLASCIYVPNQLRPPPSPLNQAPRIDKSVALFKRDGVSPQTLAGADTNTQPQQQAFSNLPMNLYDTKSLEFVPWKGPEVDSIRKDFRSDFQMKPKRLPKKVVDLARLGAKNNLQKIKSASGNKVHITELDHEGDNIKDGLEGPHEIKDSVSGKRTTRGSLNSISGEGPNSRTTIDTKNRLVTESPI</sequence>
<dbReference type="PROSITE" id="PS51257">
    <property type="entry name" value="PROKAR_LIPOPROTEIN"/>
    <property type="match status" value="1"/>
</dbReference>
<dbReference type="Proteomes" id="UP000320475">
    <property type="component" value="Unassembled WGS sequence"/>
</dbReference>
<evidence type="ECO:0000313" key="5">
    <source>
        <dbReference type="Proteomes" id="UP000317494"/>
    </source>
</evidence>
<accession>A0A507DDZ2</accession>
<name>A0A507DDZ2_9FUNG</name>
<comment type="caution">
    <text evidence="3">The sequence shown here is derived from an EMBL/GenBank/DDBJ whole genome shotgun (WGS) entry which is preliminary data.</text>
</comment>